<dbReference type="CDD" id="cd07478">
    <property type="entry name" value="Peptidases_S8_CspA-like"/>
    <property type="match status" value="1"/>
</dbReference>
<name>A0A0H2YVC0_CLOP1</name>
<dbReference type="Gene3D" id="2.60.120.1290">
    <property type="match status" value="1"/>
</dbReference>
<dbReference type="HOGENOM" id="CLU_025670_0_0_9"/>
<dbReference type="InterPro" id="IPR000209">
    <property type="entry name" value="Peptidase_S8/S53_dom"/>
</dbReference>
<keyword evidence="3 5" id="KW-0378">Hydrolase</keyword>
<feature type="domain" description="Peptidase S8/S53" evidence="6">
    <location>
        <begin position="444"/>
        <end position="564"/>
    </location>
</feature>
<keyword evidence="2 5" id="KW-0645">Protease</keyword>
<dbReference type="PaxDb" id="195103-CPF_2888"/>
<comment type="similarity">
    <text evidence="1 5">Belongs to the peptidase S8 family.</text>
</comment>
<organism evidence="7 8">
    <name type="scientific">Clostridium perfringens (strain ATCC 13124 / DSM 756 / JCM 1290 / NCIMB 6125 / NCTC 8237 / Type A)</name>
    <dbReference type="NCBI Taxonomy" id="195103"/>
    <lineage>
        <taxon>Bacteria</taxon>
        <taxon>Bacillati</taxon>
        <taxon>Bacillota</taxon>
        <taxon>Clostridia</taxon>
        <taxon>Eubacteriales</taxon>
        <taxon>Clostridiaceae</taxon>
        <taxon>Clostridium</taxon>
    </lineage>
</organism>
<dbReference type="PIRSF" id="PIRSF037894">
    <property type="entry name" value="Subtilisin_rel_CspABC"/>
    <property type="match status" value="1"/>
</dbReference>
<gene>
    <name evidence="7" type="primary">cspA</name>
    <name evidence="7" type="ordered locus">CPF_2888</name>
</gene>
<dbReference type="Pfam" id="PF00082">
    <property type="entry name" value="Peptidase_S8"/>
    <property type="match status" value="2"/>
</dbReference>
<evidence type="ECO:0000259" key="6">
    <source>
        <dbReference type="Pfam" id="PF00082"/>
    </source>
</evidence>
<protein>
    <submittedName>
        <fullName evidence="7">Serine protease A</fullName>
    </submittedName>
</protein>
<reference evidence="7 8" key="1">
    <citation type="journal article" date="2006" name="Genome Res.">
        <title>Skewed genomic variability in strains of the toxigenic bacterial pathogen, Clostridium perfringens.</title>
        <authorList>
            <person name="Myers G.S."/>
            <person name="Rasko D.A."/>
            <person name="Cheung J.K."/>
            <person name="Ravel J."/>
            <person name="Seshadri R."/>
            <person name="Deboy R.T."/>
            <person name="Ren Q."/>
            <person name="Varga J."/>
            <person name="Awad M.M."/>
            <person name="Brinkac L.M."/>
            <person name="Daugherty S.C."/>
            <person name="Haft D.H."/>
            <person name="Dodson R.J."/>
            <person name="Madupu R."/>
            <person name="Nelson W.C."/>
            <person name="Rosovitz M.J."/>
            <person name="Sullivan S.A."/>
            <person name="Khouri H."/>
            <person name="Dimitrov G.I."/>
            <person name="Watkins K.L."/>
            <person name="Mulligan S."/>
            <person name="Benton J."/>
            <person name="Radune D."/>
            <person name="Fisher D.J."/>
            <person name="Atkins H.S."/>
            <person name="Hiscox T."/>
            <person name="Jost B.H."/>
            <person name="Billington S.J."/>
            <person name="Songer J.G."/>
            <person name="McClane B.A."/>
            <person name="Titball R.W."/>
            <person name="Rood J.I."/>
            <person name="Melville S.B."/>
            <person name="Paulsen I.T."/>
        </authorList>
    </citation>
    <scope>NUCLEOTIDE SEQUENCE [LARGE SCALE GENOMIC DNA]</scope>
    <source>
        <strain evidence="8">ATCC 13124 / DSM 756 / JCM 1290 / NCIMB 6125 / NCTC 8237 / S 107 / Type A</strain>
    </source>
</reference>
<dbReference type="InterPro" id="IPR034045">
    <property type="entry name" value="Pep_S8_CspA-like"/>
</dbReference>
<dbReference type="GeneID" id="93000833"/>
<feature type="domain" description="Peptidase S8/S53" evidence="6">
    <location>
        <begin position="99"/>
        <end position="299"/>
    </location>
</feature>
<dbReference type="PROSITE" id="PS00136">
    <property type="entry name" value="SUBTILASE_ASP"/>
    <property type="match status" value="1"/>
</dbReference>
<dbReference type="PRINTS" id="PR00723">
    <property type="entry name" value="SUBTILISIN"/>
</dbReference>
<evidence type="ECO:0000256" key="1">
    <source>
        <dbReference type="ARBA" id="ARBA00011073"/>
    </source>
</evidence>
<accession>A0A0H2YVC0</accession>
<evidence type="ECO:0000256" key="3">
    <source>
        <dbReference type="ARBA" id="ARBA00022801"/>
    </source>
</evidence>
<keyword evidence="8" id="KW-1185">Reference proteome</keyword>
<feature type="active site" description="Charge relay system" evidence="5">
    <location>
        <position position="108"/>
    </location>
</feature>
<feature type="active site" description="Charge relay system" evidence="5">
    <location>
        <position position="509"/>
    </location>
</feature>
<proteinExistence type="inferred from homology"/>
<feature type="active site" description="Charge relay system" evidence="5">
    <location>
        <position position="180"/>
    </location>
</feature>
<dbReference type="PANTHER" id="PTHR43806:SF11">
    <property type="entry name" value="CEREVISIN-RELATED"/>
    <property type="match status" value="1"/>
</dbReference>
<dbReference type="KEGG" id="cpf:CPF_2888"/>
<dbReference type="EMBL" id="CP000246">
    <property type="protein sequence ID" value="ABG85069.1"/>
    <property type="molecule type" value="Genomic_DNA"/>
</dbReference>
<dbReference type="InterPro" id="IPR023827">
    <property type="entry name" value="Peptidase_S8_Asp-AS"/>
</dbReference>
<dbReference type="GO" id="GO:0004252">
    <property type="term" value="F:serine-type endopeptidase activity"/>
    <property type="evidence" value="ECO:0007669"/>
    <property type="project" value="UniProtKB-UniRule"/>
</dbReference>
<evidence type="ECO:0000256" key="4">
    <source>
        <dbReference type="ARBA" id="ARBA00022825"/>
    </source>
</evidence>
<dbReference type="InterPro" id="IPR036852">
    <property type="entry name" value="Peptidase_S8/S53_dom_sf"/>
</dbReference>
<dbReference type="InterPro" id="IPR015500">
    <property type="entry name" value="Peptidase_S8_subtilisin-rel"/>
</dbReference>
<dbReference type="InterPro" id="IPR050131">
    <property type="entry name" value="Peptidase_S8_subtilisin-like"/>
</dbReference>
<dbReference type="PANTHER" id="PTHR43806">
    <property type="entry name" value="PEPTIDASE S8"/>
    <property type="match status" value="1"/>
</dbReference>
<dbReference type="SUPFAM" id="SSF52743">
    <property type="entry name" value="Subtilisin-like"/>
    <property type="match status" value="1"/>
</dbReference>
<dbReference type="GO" id="GO:0006508">
    <property type="term" value="P:proteolysis"/>
    <property type="evidence" value="ECO:0007669"/>
    <property type="project" value="UniProtKB-KW"/>
</dbReference>
<evidence type="ECO:0000313" key="8">
    <source>
        <dbReference type="Proteomes" id="UP000001823"/>
    </source>
</evidence>
<dbReference type="Gene3D" id="3.40.50.200">
    <property type="entry name" value="Peptidase S8/S53 domain"/>
    <property type="match status" value="1"/>
</dbReference>
<dbReference type="Proteomes" id="UP000001823">
    <property type="component" value="Chromosome"/>
</dbReference>
<dbReference type="RefSeq" id="WP_011591168.1">
    <property type="nucleotide sequence ID" value="NC_008261.1"/>
</dbReference>
<dbReference type="STRING" id="195103.CPF_2888"/>
<evidence type="ECO:0000313" key="7">
    <source>
        <dbReference type="EMBL" id="ABG85069.1"/>
    </source>
</evidence>
<keyword evidence="4 5" id="KW-0720">Serine protease</keyword>
<evidence type="ECO:0000256" key="2">
    <source>
        <dbReference type="ARBA" id="ARBA00022670"/>
    </source>
</evidence>
<dbReference type="eggNOG" id="COG1404">
    <property type="taxonomic scope" value="Bacteria"/>
</dbReference>
<dbReference type="InterPro" id="IPR017310">
    <property type="entry name" value="Pept_S8A_subtilisin_clostridia"/>
</dbReference>
<dbReference type="AlphaFoldDB" id="A0A0H2YVC0"/>
<sequence length="578" mass="64385">MESIEKKNFYNDENYISFVVAYDGNIKKEIDDINDASIFFIDDNFAILSIKLQNYMETIRSIKSIIYIELNGIYTLGESPVEDSKAPIFHINPSLNLRGSGVVVAIVDTGIDYLNNEFMREDETTRILRIWDQTIDSGKTPDGFISGSEYTEEDINKAIQAQKQGQNPYDIVPSKDDYGHGTKMAGIVGARGINREIVGVAPDCEFIIIKLQEASKEYIDFYYAKGDKAKYRNTDIIMALKYLYELSFTLNKPMIIYLPLGSNLGDHAGASILERYVDTKISGRNSLFVVTSTGNQGNTDTHTSGEIKSNGDSQIIELNCGKEQQGLVLQIYAQRPSKIKLGILSPSGEIFENTNPRKTKHILINDAPTWKFIYEGTTVQVTYDSPDEFTGDDKFVIKMEGITEGVWRFILTGNNIVDGKYYAWILQRELLAEDTRFLNPSPYTTLTIPGTAKTIINTSYYNQNNGAIVSESGRGYTMKDYIQPIITAGGINAITTKPGGGTITMSGASVAGAILAGCCALIIQWAVVDGNDPQMYATKLQAYIIRGARKREGDTYPNRQWGYGILDMQEIFKSLTNK</sequence>
<dbReference type="PROSITE" id="PS51892">
    <property type="entry name" value="SUBTILASE"/>
    <property type="match status" value="1"/>
</dbReference>
<evidence type="ECO:0000256" key="5">
    <source>
        <dbReference type="PROSITE-ProRule" id="PRU01240"/>
    </source>
</evidence>